<dbReference type="RefSeq" id="WP_119585436.1">
    <property type="nucleotide sequence ID" value="NZ_JAWVBH010000001.1"/>
</dbReference>
<dbReference type="InterPro" id="IPR055571">
    <property type="entry name" value="DUF7147"/>
</dbReference>
<protein>
    <recommendedName>
        <fullName evidence="1">DUF7147 domain-containing protein</fullName>
    </recommendedName>
</protein>
<comment type="caution">
    <text evidence="2">The sequence shown here is derived from an EMBL/GenBank/DDBJ whole genome shotgun (WGS) entry which is preliminary data.</text>
</comment>
<accession>A0A418IH56</accession>
<evidence type="ECO:0000313" key="2">
    <source>
        <dbReference type="EMBL" id="RIN01913.1"/>
    </source>
</evidence>
<sequence length="129" mass="15254">MKQSFIKLGEGLTDLFEFNTLIEYNFERIDHLIYFHSPKSKTQRSSVALVMKPTSGQHFQAMYIMLNALNYPYPSSNKKFEMINNQAAKYNVDVKAIEVQPLELFHETELYFNYLISVLRLQRWIPPLQ</sequence>
<evidence type="ECO:0000313" key="3">
    <source>
        <dbReference type="Proteomes" id="UP000286317"/>
    </source>
</evidence>
<dbReference type="Proteomes" id="UP000286317">
    <property type="component" value="Unassembled WGS sequence"/>
</dbReference>
<name>A0A418IH56_9STAP</name>
<evidence type="ECO:0000259" key="1">
    <source>
        <dbReference type="Pfam" id="PF23648"/>
    </source>
</evidence>
<gene>
    <name evidence="2" type="ORF">BU112_04190</name>
</gene>
<organism evidence="2 3">
    <name type="scientific">Staphylococcus shinii</name>
    <dbReference type="NCBI Taxonomy" id="2912228"/>
    <lineage>
        <taxon>Bacteria</taxon>
        <taxon>Bacillati</taxon>
        <taxon>Bacillota</taxon>
        <taxon>Bacilli</taxon>
        <taxon>Bacillales</taxon>
        <taxon>Staphylococcaceae</taxon>
        <taxon>Staphylococcus</taxon>
    </lineage>
</organism>
<dbReference type="EMBL" id="QXUF01000019">
    <property type="protein sequence ID" value="RIN01913.1"/>
    <property type="molecule type" value="Genomic_DNA"/>
</dbReference>
<dbReference type="AlphaFoldDB" id="A0A418IH56"/>
<proteinExistence type="predicted"/>
<feature type="domain" description="DUF7147" evidence="1">
    <location>
        <begin position="1"/>
        <end position="125"/>
    </location>
</feature>
<reference evidence="2 3" key="1">
    <citation type="journal article" date="2016" name="Front. Microbiol.">
        <title>Comprehensive Phylogenetic Analysis of Bovine Non-aureus Staphylococci Species Based on Whole-Genome Sequencing.</title>
        <authorList>
            <person name="Naushad S."/>
            <person name="Barkema H.W."/>
            <person name="Luby C."/>
            <person name="Condas L.A."/>
            <person name="Nobrega D.B."/>
            <person name="Carson D.A."/>
            <person name="De Buck J."/>
        </authorList>
    </citation>
    <scope>NUCLEOTIDE SEQUENCE [LARGE SCALE GENOMIC DNA]</scope>
    <source>
        <strain evidence="2 3">SNUC 4554</strain>
    </source>
</reference>
<keyword evidence="3" id="KW-1185">Reference proteome</keyword>
<dbReference type="OrthoDB" id="2427086at2"/>
<dbReference type="Pfam" id="PF23648">
    <property type="entry name" value="DUF7147"/>
    <property type="match status" value="1"/>
</dbReference>